<dbReference type="GO" id="GO:0047343">
    <property type="term" value="F:glucose-1-phosphate cytidylyltransferase activity"/>
    <property type="evidence" value="ECO:0007669"/>
    <property type="project" value="InterPro"/>
</dbReference>
<dbReference type="InterPro" id="IPR046981">
    <property type="entry name" value="G1P_cyt_trans"/>
</dbReference>
<organism evidence="2 3">
    <name type="scientific">Arcobacter porcinus</name>
    <dbReference type="NCBI Taxonomy" id="1935204"/>
    <lineage>
        <taxon>Bacteria</taxon>
        <taxon>Pseudomonadati</taxon>
        <taxon>Campylobacterota</taxon>
        <taxon>Epsilonproteobacteria</taxon>
        <taxon>Campylobacterales</taxon>
        <taxon>Arcobacteraceae</taxon>
        <taxon>Arcobacter</taxon>
    </lineage>
</organism>
<dbReference type="GO" id="GO:0009243">
    <property type="term" value="P:O antigen biosynthetic process"/>
    <property type="evidence" value="ECO:0007669"/>
    <property type="project" value="InterPro"/>
</dbReference>
<dbReference type="RefSeq" id="WP_066387109.1">
    <property type="nucleotide sequence ID" value="NZ_CP036246.2"/>
</dbReference>
<dbReference type="KEGG" id="apoc:APORC_0915"/>
<dbReference type="Proteomes" id="UP000322644">
    <property type="component" value="Chromosome"/>
</dbReference>
<dbReference type="Gene3D" id="3.90.550.10">
    <property type="entry name" value="Spore Coat Polysaccharide Biosynthesis Protein SpsA, Chain A"/>
    <property type="match status" value="1"/>
</dbReference>
<proteinExistence type="predicted"/>
<keyword evidence="2" id="KW-0548">Nucleotidyltransferase</keyword>
<evidence type="ECO:0000313" key="3">
    <source>
        <dbReference type="Proteomes" id="UP000322644"/>
    </source>
</evidence>
<dbReference type="AlphaFoldDB" id="A0A5C2HCF6"/>
<keyword evidence="2" id="KW-0808">Transferase</keyword>
<gene>
    <name evidence="2" type="ORF">APORC_0915</name>
</gene>
<dbReference type="CDD" id="cd02524">
    <property type="entry name" value="G1P_cytidylyltransferase"/>
    <property type="match status" value="1"/>
</dbReference>
<dbReference type="NCBIfam" id="TIGR02623">
    <property type="entry name" value="G1P_cyt_trans"/>
    <property type="match status" value="1"/>
</dbReference>
<dbReference type="EMBL" id="CP036246">
    <property type="protein sequence ID" value="QEP40517.1"/>
    <property type="molecule type" value="Genomic_DNA"/>
</dbReference>
<sequence>MKVLLLAGGFGTRLSEETDIRPKPMVEIGGKPILWHIMKIYSKYGFNEFVILLGYKGYYIKEYFANYFLHQSDVTIDMKTGKMEVLNNSSEPWKITLLDTGLDSMTGGRVKRAQNIVGNEPFMLTYGDGVSDINIDELVKFHKSHGKAMTMTSAQPEGRFGALNIDENNQVHEFKEKPKGDGNWINAGFFVCEPKVFDYITEGDSTVFEQAPLMNLAKDSEIFTFKHEGFWKPMDSLKDKNDLNKLWDSGKSPWKIW</sequence>
<dbReference type="InterPro" id="IPR005835">
    <property type="entry name" value="NTP_transferase_dom"/>
</dbReference>
<reference evidence="2 3" key="1">
    <citation type="submission" date="2019-09" db="EMBL/GenBank/DDBJ databases">
        <title>Complete genome sequencing of four Arcobacter species reveals a diverse suite of mobile elements.</title>
        <authorList>
            <person name="Miller W.G."/>
            <person name="Yee E."/>
            <person name="Bono J.L."/>
        </authorList>
    </citation>
    <scope>NUCLEOTIDE SEQUENCE [LARGE SCALE GENOMIC DNA]</scope>
    <source>
        <strain evidence="2 3">CCUG 56899</strain>
    </source>
</reference>
<feature type="domain" description="Nucleotidyl transferase" evidence="1">
    <location>
        <begin position="2"/>
        <end position="202"/>
    </location>
</feature>
<reference evidence="2 3" key="2">
    <citation type="submission" date="2019-09" db="EMBL/GenBank/DDBJ databases">
        <title>Taxonomic note: a critical rebuttal of the proposed division of the genus Arcobacter into six genera, emended descriptions of Arcobacter anaerophilus and the genus Arcobacter, and an assessment of genus-level boundaries for Epsilonproteobacteria using in silico genomic comparator tools.</title>
        <authorList>
            <person name="On S.L.W."/>
            <person name="Miller W.G."/>
            <person name="Biggs P."/>
            <person name="Cornelius A."/>
            <person name="Vandamme P."/>
        </authorList>
    </citation>
    <scope>NUCLEOTIDE SEQUENCE [LARGE SCALE GENOMIC DNA]</scope>
    <source>
        <strain evidence="2 3">CCUG 56899</strain>
    </source>
</reference>
<dbReference type="PANTHER" id="PTHR47183">
    <property type="entry name" value="GLUCOSE-1-PHOSPHATE CYTIDYLYLTRANSFERASE-RELATED"/>
    <property type="match status" value="1"/>
</dbReference>
<dbReference type="PANTHER" id="PTHR47183:SF1">
    <property type="entry name" value="GLUCOSE-1-PHOSPHATE CYTIDYLYLTRANSFERASE"/>
    <property type="match status" value="1"/>
</dbReference>
<name>A0A5C2HCF6_9BACT</name>
<accession>A0A5C2HCF6</accession>
<dbReference type="SUPFAM" id="SSF53448">
    <property type="entry name" value="Nucleotide-diphospho-sugar transferases"/>
    <property type="match status" value="1"/>
</dbReference>
<evidence type="ECO:0000313" key="2">
    <source>
        <dbReference type="EMBL" id="QEP40517.1"/>
    </source>
</evidence>
<dbReference type="Pfam" id="PF00483">
    <property type="entry name" value="NTP_transferase"/>
    <property type="match status" value="1"/>
</dbReference>
<protein>
    <submittedName>
        <fullName evidence="2">Glucose-1-phosphate cytidylyltransferase</fullName>
    </submittedName>
</protein>
<dbReference type="InterPro" id="IPR013446">
    <property type="entry name" value="G1P_cyt_trans-like"/>
</dbReference>
<evidence type="ECO:0000259" key="1">
    <source>
        <dbReference type="Pfam" id="PF00483"/>
    </source>
</evidence>
<dbReference type="InterPro" id="IPR029044">
    <property type="entry name" value="Nucleotide-diphossugar_trans"/>
</dbReference>